<feature type="region of interest" description="Disordered" evidence="8">
    <location>
        <begin position="19"/>
        <end position="41"/>
    </location>
</feature>
<dbReference type="GO" id="GO:0005634">
    <property type="term" value="C:nucleus"/>
    <property type="evidence" value="ECO:0007669"/>
    <property type="project" value="UniProtKB-SubCell"/>
</dbReference>
<organism evidence="10 11">
    <name type="scientific">Penicillium cf. viridicatum</name>
    <dbReference type="NCBI Taxonomy" id="2972119"/>
    <lineage>
        <taxon>Eukaryota</taxon>
        <taxon>Fungi</taxon>
        <taxon>Dikarya</taxon>
        <taxon>Ascomycota</taxon>
        <taxon>Pezizomycotina</taxon>
        <taxon>Eurotiomycetes</taxon>
        <taxon>Eurotiomycetidae</taxon>
        <taxon>Eurotiales</taxon>
        <taxon>Aspergillaceae</taxon>
        <taxon>Penicillium</taxon>
    </lineage>
</organism>
<feature type="compositionally biased region" description="Low complexity" evidence="8">
    <location>
        <begin position="151"/>
        <end position="167"/>
    </location>
</feature>
<dbReference type="PANTHER" id="PTHR16515">
    <property type="entry name" value="PR DOMAIN ZINC FINGER PROTEIN"/>
    <property type="match status" value="1"/>
</dbReference>
<evidence type="ECO:0000256" key="7">
    <source>
        <dbReference type="PROSITE-ProRule" id="PRU00042"/>
    </source>
</evidence>
<evidence type="ECO:0000259" key="9">
    <source>
        <dbReference type="PROSITE" id="PS50157"/>
    </source>
</evidence>
<dbReference type="Pfam" id="PF00096">
    <property type="entry name" value="zf-C2H2"/>
    <property type="match status" value="2"/>
</dbReference>
<proteinExistence type="predicted"/>
<feature type="region of interest" description="Disordered" evidence="8">
    <location>
        <begin position="98"/>
        <end position="222"/>
    </location>
</feature>
<dbReference type="GO" id="GO:0010468">
    <property type="term" value="P:regulation of gene expression"/>
    <property type="evidence" value="ECO:0007669"/>
    <property type="project" value="TreeGrafter"/>
</dbReference>
<reference evidence="10" key="2">
    <citation type="journal article" date="2023" name="IMA Fungus">
        <title>Comparative genomic study of the Penicillium genus elucidates a diverse pangenome and 15 lateral gene transfer events.</title>
        <authorList>
            <person name="Petersen C."/>
            <person name="Sorensen T."/>
            <person name="Nielsen M.R."/>
            <person name="Sondergaard T.E."/>
            <person name="Sorensen J.L."/>
            <person name="Fitzpatrick D.A."/>
            <person name="Frisvad J.C."/>
            <person name="Nielsen K.L."/>
        </authorList>
    </citation>
    <scope>NUCLEOTIDE SEQUENCE</scope>
    <source>
        <strain evidence="10">IBT 20477</strain>
    </source>
</reference>
<dbReference type="OrthoDB" id="6077919at2759"/>
<evidence type="ECO:0000313" key="11">
    <source>
        <dbReference type="Proteomes" id="UP001150942"/>
    </source>
</evidence>
<evidence type="ECO:0000256" key="4">
    <source>
        <dbReference type="ARBA" id="ARBA00022771"/>
    </source>
</evidence>
<dbReference type="PANTHER" id="PTHR16515:SF49">
    <property type="entry name" value="GASTRULA ZINC FINGER PROTEIN XLCGF49.1-LIKE-RELATED"/>
    <property type="match status" value="1"/>
</dbReference>
<evidence type="ECO:0000256" key="3">
    <source>
        <dbReference type="ARBA" id="ARBA00022737"/>
    </source>
</evidence>
<dbReference type="EMBL" id="JAPQKQ010000001">
    <property type="protein sequence ID" value="KAJ5213818.1"/>
    <property type="molecule type" value="Genomic_DNA"/>
</dbReference>
<evidence type="ECO:0000256" key="2">
    <source>
        <dbReference type="ARBA" id="ARBA00022723"/>
    </source>
</evidence>
<evidence type="ECO:0000256" key="8">
    <source>
        <dbReference type="SAM" id="MobiDB-lite"/>
    </source>
</evidence>
<dbReference type="GO" id="GO:0008270">
    <property type="term" value="F:zinc ion binding"/>
    <property type="evidence" value="ECO:0007669"/>
    <property type="project" value="UniProtKB-KW"/>
</dbReference>
<protein>
    <submittedName>
        <fullName evidence="10">Zinc finger C2H2</fullName>
    </submittedName>
</protein>
<dbReference type="Gene3D" id="3.30.160.60">
    <property type="entry name" value="Classic Zinc Finger"/>
    <property type="match status" value="2"/>
</dbReference>
<keyword evidence="4 7" id="KW-0863">Zinc-finger</keyword>
<dbReference type="Proteomes" id="UP001150942">
    <property type="component" value="Unassembled WGS sequence"/>
</dbReference>
<evidence type="ECO:0000256" key="1">
    <source>
        <dbReference type="ARBA" id="ARBA00004123"/>
    </source>
</evidence>
<dbReference type="InterPro" id="IPR013087">
    <property type="entry name" value="Znf_C2H2_type"/>
</dbReference>
<dbReference type="InterPro" id="IPR050331">
    <property type="entry name" value="Zinc_finger"/>
</dbReference>
<comment type="caution">
    <text evidence="10">The sequence shown here is derived from an EMBL/GenBank/DDBJ whole genome shotgun (WGS) entry which is preliminary data.</text>
</comment>
<dbReference type="SUPFAM" id="SSF57667">
    <property type="entry name" value="beta-beta-alpha zinc fingers"/>
    <property type="match status" value="1"/>
</dbReference>
<feature type="domain" description="C2H2-type" evidence="9">
    <location>
        <begin position="250"/>
        <end position="277"/>
    </location>
</feature>
<dbReference type="AlphaFoldDB" id="A0A9W9N7C7"/>
<dbReference type="PROSITE" id="PS50157">
    <property type="entry name" value="ZINC_FINGER_C2H2_2"/>
    <property type="match status" value="2"/>
</dbReference>
<keyword evidence="5" id="KW-0862">Zinc</keyword>
<feature type="region of interest" description="Disordered" evidence="8">
    <location>
        <begin position="299"/>
        <end position="318"/>
    </location>
</feature>
<gene>
    <name evidence="10" type="ORF">N7449_000987</name>
</gene>
<evidence type="ECO:0000256" key="5">
    <source>
        <dbReference type="ARBA" id="ARBA00022833"/>
    </source>
</evidence>
<dbReference type="FunFam" id="3.30.160.60:FF:001102">
    <property type="entry name" value="Transcription factor IIIA"/>
    <property type="match status" value="1"/>
</dbReference>
<feature type="compositionally biased region" description="Low complexity" evidence="8">
    <location>
        <begin position="195"/>
        <end position="208"/>
    </location>
</feature>
<dbReference type="PROSITE" id="PS00028">
    <property type="entry name" value="ZINC_FINGER_C2H2_1"/>
    <property type="match status" value="2"/>
</dbReference>
<keyword evidence="3" id="KW-0677">Repeat</keyword>
<reference evidence="10" key="1">
    <citation type="submission" date="2022-11" db="EMBL/GenBank/DDBJ databases">
        <authorList>
            <person name="Petersen C."/>
        </authorList>
    </citation>
    <scope>NUCLEOTIDE SEQUENCE</scope>
    <source>
        <strain evidence="10">IBT 20477</strain>
    </source>
</reference>
<dbReference type="InterPro" id="IPR036236">
    <property type="entry name" value="Znf_C2H2_sf"/>
</dbReference>
<keyword evidence="2" id="KW-0479">Metal-binding</keyword>
<evidence type="ECO:0000256" key="6">
    <source>
        <dbReference type="ARBA" id="ARBA00023242"/>
    </source>
</evidence>
<dbReference type="SMART" id="SM00355">
    <property type="entry name" value="ZnF_C2H2"/>
    <property type="match status" value="2"/>
</dbReference>
<feature type="compositionally biased region" description="Polar residues" evidence="8">
    <location>
        <begin position="182"/>
        <end position="193"/>
    </location>
</feature>
<name>A0A9W9N7C7_9EURO</name>
<sequence length="318" mass="35062">MDLANLLSHSTAVKPVYTPHESSYYKRSPPLSPPAEEPKVSLPSISSLFEGADGAQHEASEYFQLYYNPKTSSLTLYLPERQRLSPSLGERHVRVQSYELPPTPPLRPGSGHAHRRASPVESLSHKEAHHHHHLHRSSISSNGSIHIPRNTAPYASPAPSVSSYTSPIDAPQQPMYYPRPPTASSFQPSTPASAPQMPTVQVQTQQPHSHSHSHSHSSSALISPVTPAWQHHHYFPPSTSAPYQQNHDRYICRTCHKAFSRPSSLRIHSHSHTGEKPFRCTHAGCGKAFSVRSNMKRHERGCHSGRPGPAPAATALVV</sequence>
<feature type="domain" description="C2H2-type" evidence="9">
    <location>
        <begin position="278"/>
        <end position="308"/>
    </location>
</feature>
<keyword evidence="11" id="KW-1185">Reference proteome</keyword>
<comment type="subcellular location">
    <subcellularLocation>
        <location evidence="1">Nucleus</location>
    </subcellularLocation>
</comment>
<accession>A0A9W9N7C7</accession>
<evidence type="ECO:0000313" key="10">
    <source>
        <dbReference type="EMBL" id="KAJ5213818.1"/>
    </source>
</evidence>
<feature type="compositionally biased region" description="Basic residues" evidence="8">
    <location>
        <begin position="127"/>
        <end position="136"/>
    </location>
</feature>
<keyword evidence="6" id="KW-0539">Nucleus</keyword>